<feature type="domain" description="Ig-like" evidence="4">
    <location>
        <begin position="871"/>
        <end position="951"/>
    </location>
</feature>
<dbReference type="PANTHER" id="PTHR46013:SF4">
    <property type="entry name" value="B-CELL RECEPTOR CD22-RELATED"/>
    <property type="match status" value="1"/>
</dbReference>
<keyword evidence="2" id="KW-0472">Membrane</keyword>
<dbReference type="InParanoid" id="A0A6P8WZ42"/>
<evidence type="ECO:0000256" key="2">
    <source>
        <dbReference type="SAM" id="Phobius"/>
    </source>
</evidence>
<dbReference type="Proteomes" id="UP000515161">
    <property type="component" value="Unplaced"/>
</dbReference>
<feature type="region of interest" description="Disordered" evidence="1">
    <location>
        <begin position="1075"/>
        <end position="1108"/>
    </location>
</feature>
<dbReference type="Pfam" id="PF07686">
    <property type="entry name" value="V-set"/>
    <property type="match status" value="1"/>
</dbReference>
<proteinExistence type="predicted"/>
<dbReference type="PANTHER" id="PTHR46013">
    <property type="entry name" value="VASCULAR CELL ADHESION MOLECULE 1"/>
    <property type="match status" value="1"/>
</dbReference>
<feature type="signal peptide" evidence="3">
    <location>
        <begin position="1"/>
        <end position="22"/>
    </location>
</feature>
<feature type="domain" description="Ig-like" evidence="4">
    <location>
        <begin position="784"/>
        <end position="864"/>
    </location>
</feature>
<dbReference type="CDD" id="cd00099">
    <property type="entry name" value="IgV"/>
    <property type="match status" value="1"/>
</dbReference>
<dbReference type="InterPro" id="IPR003599">
    <property type="entry name" value="Ig_sub"/>
</dbReference>
<dbReference type="InterPro" id="IPR013106">
    <property type="entry name" value="Ig_V-set"/>
</dbReference>
<gene>
    <name evidence="6" type="primary">LOC117560218</name>
</gene>
<evidence type="ECO:0000313" key="5">
    <source>
        <dbReference type="Proteomes" id="UP000515161"/>
    </source>
</evidence>
<feature type="region of interest" description="Disordered" evidence="1">
    <location>
        <begin position="1133"/>
        <end position="1191"/>
    </location>
</feature>
<feature type="domain" description="Ig-like" evidence="4">
    <location>
        <begin position="507"/>
        <end position="587"/>
    </location>
</feature>
<dbReference type="InterPro" id="IPR003598">
    <property type="entry name" value="Ig_sub2"/>
</dbReference>
<sequence length="1191" mass="131472">MSLTAAVRGFILLLISLQVVQCMDDWGVTFSSTAICAVKGSTVEIRCSFTYPSRWKDVVNTVGKTFWFTKWKGGEPVDLTTDSEYAGRLEDLCENNICTLRIRNLRESDSAEYKFRIETNQDVYASEPVTLSVTGLQVTVTKTSSCTGSCIYATLKCLSSCPPTSGPPYIWYRNGLKLTEVGEHLYYYFYPEESYACAVKGYENSPSPSVCVNGQDCNTVAYSERSICAFKGSSVDISCTYSSNAYVQSTFWFSPERRDQDLSTDSQYAGRVQILETERGRSTLRISDLRDSDSAQYRFKFKTPSFEWRSDLPGTTLTVTALQVQVITATVQQSDTLAELKCHSSCSPAGGVSYVWFKNGEKIHTTSISSYKGLLPHADRISCAFEGHEGFPSPAVLFQGLDGWGVTYSSTEICAVKGSTVEIRCSFTYSSTWRGRVNTVKKTFWFIQKGGEPVDLTTDSEYAGRVEYRCGNNICTLRIRNLRESDSAEYRFRLKTSQAGGEYSGSPGVTLSLTDLSVQVERKYSSRANLKCQSSCDVPDNDYVWYKNGRSTLSGTSSLQVDFNYQDSYSCALKGFEDSPSPSVCVTGRDSNTVTSIKGSICAPEGSSVDISCTYSSNDCITSKFWFSPERSHQGQNPSQPEDLSEDSQYAGRVQILETERGRSTLRISDLRDSDSAQYLFKFKTPSFEWRSDLPGTTLTVTALQVQVITATIQQSDTLAELKCHSSCSPAGGVSYVWFKNGEKIHTTTRSSYKGLFHHADRISCAFEGHEDFPSPTVYSPKLPSVSVSPSAEIEEGSSVTLTCSSDANPAANYTWYKRNIKEYLPLFKKEPKLVFSSINSSDSGQYCCTAGNKLGTKASKDISIDVNYAPKTSSVSASPSAKIEIGKSLQLTCKGGANPAANYTWYKDNQTLPWGSKDIHQLASITLEDKGNYHCESKNKYGQINSTSVHIDVQYAPKLPSVSVSPSAEIEEGSSVTLTCSSDANPAANYTWYKRNEDSPKASGQIFTITDFRAEHSGSYYCVTQNKIGRLNSTLHLSVVAGSMKSVAAGSITAVIVGIIFLIAFLLIRRKRSSKPTTEAGERPDNDAQQVRMYDRPSAEVQNATPEPEAEVCYASVRFIQNQEDALYSNIKPAHLRRHKKDEKDKEEDVDHSTVTFKGHSATAESERHEAADDPSALYSVVNKKPRVLT</sequence>
<keyword evidence="2" id="KW-1133">Transmembrane helix</keyword>
<dbReference type="KEGG" id="gacu:117560218"/>
<name>A0A6P8WZ42_GYMAC</name>
<dbReference type="OrthoDB" id="10039395at2759"/>
<dbReference type="SMART" id="SM00406">
    <property type="entry name" value="IGv"/>
    <property type="match status" value="3"/>
</dbReference>
<feature type="chain" id="PRO_5027803931" evidence="3">
    <location>
        <begin position="23"/>
        <end position="1191"/>
    </location>
</feature>
<protein>
    <submittedName>
        <fullName evidence="6">Titin-like isoform X1</fullName>
    </submittedName>
</protein>
<evidence type="ECO:0000256" key="3">
    <source>
        <dbReference type="SAM" id="SignalP"/>
    </source>
</evidence>
<dbReference type="PROSITE" id="PS50835">
    <property type="entry name" value="IG_LIKE"/>
    <property type="match status" value="5"/>
</dbReference>
<dbReference type="InterPro" id="IPR036179">
    <property type="entry name" value="Ig-like_dom_sf"/>
</dbReference>
<keyword evidence="5" id="KW-1185">Reference proteome</keyword>
<dbReference type="SMART" id="SM00409">
    <property type="entry name" value="IG"/>
    <property type="match status" value="7"/>
</dbReference>
<dbReference type="FunCoup" id="A0A6P8WZ42">
    <property type="interactions" value="719"/>
</dbReference>
<keyword evidence="3" id="KW-0732">Signal</keyword>
<evidence type="ECO:0000256" key="1">
    <source>
        <dbReference type="SAM" id="MobiDB-lite"/>
    </source>
</evidence>
<evidence type="ECO:0000259" key="4">
    <source>
        <dbReference type="PROSITE" id="PS50835"/>
    </source>
</evidence>
<dbReference type="InterPro" id="IPR013783">
    <property type="entry name" value="Ig-like_fold"/>
</dbReference>
<dbReference type="AlphaFoldDB" id="A0A6P8WZ42"/>
<feature type="domain" description="Ig-like" evidence="4">
    <location>
        <begin position="961"/>
        <end position="1039"/>
    </location>
</feature>
<accession>A0A6P8WZ42</accession>
<dbReference type="InterPro" id="IPR007110">
    <property type="entry name" value="Ig-like_dom"/>
</dbReference>
<dbReference type="SMART" id="SM00408">
    <property type="entry name" value="IGc2"/>
    <property type="match status" value="3"/>
</dbReference>
<feature type="transmembrane region" description="Helical" evidence="2">
    <location>
        <begin position="1048"/>
        <end position="1069"/>
    </location>
</feature>
<organism evidence="5 6">
    <name type="scientific">Gymnodraco acuticeps</name>
    <name type="common">Antarctic dragonfish</name>
    <dbReference type="NCBI Taxonomy" id="8218"/>
    <lineage>
        <taxon>Eukaryota</taxon>
        <taxon>Metazoa</taxon>
        <taxon>Chordata</taxon>
        <taxon>Craniata</taxon>
        <taxon>Vertebrata</taxon>
        <taxon>Euteleostomi</taxon>
        <taxon>Actinopterygii</taxon>
        <taxon>Neopterygii</taxon>
        <taxon>Teleostei</taxon>
        <taxon>Neoteleostei</taxon>
        <taxon>Acanthomorphata</taxon>
        <taxon>Eupercaria</taxon>
        <taxon>Perciformes</taxon>
        <taxon>Notothenioidei</taxon>
        <taxon>Bathydraconidae</taxon>
        <taxon>Gymnodraco</taxon>
    </lineage>
</organism>
<reference evidence="6" key="1">
    <citation type="submission" date="2025-08" db="UniProtKB">
        <authorList>
            <consortium name="RefSeq"/>
        </authorList>
    </citation>
    <scope>IDENTIFICATION</scope>
</reference>
<dbReference type="Pfam" id="PF13895">
    <property type="entry name" value="Ig_2"/>
    <property type="match status" value="3"/>
</dbReference>
<dbReference type="GeneID" id="117560218"/>
<dbReference type="RefSeq" id="XP_034092952.1">
    <property type="nucleotide sequence ID" value="XM_034237061.1"/>
</dbReference>
<feature type="domain" description="Ig-like" evidence="4">
    <location>
        <begin position="128"/>
        <end position="213"/>
    </location>
</feature>
<feature type="compositionally biased region" description="Basic and acidic residues" evidence="1">
    <location>
        <begin position="1143"/>
        <end position="1153"/>
    </location>
</feature>
<evidence type="ECO:0000313" key="6">
    <source>
        <dbReference type="RefSeq" id="XP_034092952.1"/>
    </source>
</evidence>
<dbReference type="SUPFAM" id="SSF48726">
    <property type="entry name" value="Immunoglobulin"/>
    <property type="match status" value="7"/>
</dbReference>
<keyword evidence="2" id="KW-0812">Transmembrane</keyword>
<dbReference type="CDD" id="cd00096">
    <property type="entry name" value="Ig"/>
    <property type="match status" value="1"/>
</dbReference>
<dbReference type="Gene3D" id="2.60.40.10">
    <property type="entry name" value="Immunoglobulins"/>
    <property type="match status" value="7"/>
</dbReference>